<dbReference type="Proteomes" id="UP001180020">
    <property type="component" value="Unassembled WGS sequence"/>
</dbReference>
<dbReference type="Gene3D" id="2.20.100.10">
    <property type="entry name" value="Thrombospondin type-1 (TSP1) repeat"/>
    <property type="match status" value="1"/>
</dbReference>
<feature type="transmembrane region" description="Helical" evidence="1">
    <location>
        <begin position="88"/>
        <end position="113"/>
    </location>
</feature>
<dbReference type="Pfam" id="PF19030">
    <property type="entry name" value="TSP1_ADAMTS"/>
    <property type="match status" value="1"/>
</dbReference>
<reference evidence="2" key="2">
    <citation type="submission" date="2023-06" db="EMBL/GenBank/DDBJ databases">
        <authorList>
            <person name="Ma L."/>
            <person name="Liu K.-W."/>
            <person name="Li Z."/>
            <person name="Hsiao Y.-Y."/>
            <person name="Qi Y."/>
            <person name="Fu T."/>
            <person name="Tang G."/>
            <person name="Zhang D."/>
            <person name="Sun W.-H."/>
            <person name="Liu D.-K."/>
            <person name="Li Y."/>
            <person name="Chen G.-Z."/>
            <person name="Liu X.-D."/>
            <person name="Liao X.-Y."/>
            <person name="Jiang Y.-T."/>
            <person name="Yu X."/>
            <person name="Hao Y."/>
            <person name="Huang J."/>
            <person name="Zhao X.-W."/>
            <person name="Ke S."/>
            <person name="Chen Y.-Y."/>
            <person name="Wu W.-L."/>
            <person name="Hsu J.-L."/>
            <person name="Lin Y.-F."/>
            <person name="Huang M.-D."/>
            <person name="Li C.-Y."/>
            <person name="Huang L."/>
            <person name="Wang Z.-W."/>
            <person name="Zhao X."/>
            <person name="Zhong W.-Y."/>
            <person name="Peng D.-H."/>
            <person name="Ahmad S."/>
            <person name="Lan S."/>
            <person name="Zhang J.-S."/>
            <person name="Tsai W.-C."/>
            <person name="Van De Peer Y."/>
            <person name="Liu Z.-J."/>
        </authorList>
    </citation>
    <scope>NUCLEOTIDE SEQUENCE</scope>
    <source>
        <strain evidence="2">CP</strain>
        <tissue evidence="2">Leaves</tissue>
    </source>
</reference>
<keyword evidence="1" id="KW-0472">Membrane</keyword>
<evidence type="ECO:0000313" key="2">
    <source>
        <dbReference type="EMBL" id="KAK1282478.1"/>
    </source>
</evidence>
<accession>A0AAV9C037</accession>
<keyword evidence="3" id="KW-1185">Reference proteome</keyword>
<dbReference type="AlphaFoldDB" id="A0AAV9C037"/>
<name>A0AAV9C037_ACOCL</name>
<dbReference type="InterPro" id="IPR000884">
    <property type="entry name" value="TSP1_rpt"/>
</dbReference>
<dbReference type="InterPro" id="IPR036383">
    <property type="entry name" value="TSP1_rpt_sf"/>
</dbReference>
<evidence type="ECO:0000313" key="3">
    <source>
        <dbReference type="Proteomes" id="UP001180020"/>
    </source>
</evidence>
<protein>
    <submittedName>
        <fullName evidence="2">Uncharacterized protein</fullName>
    </submittedName>
</protein>
<keyword evidence="1" id="KW-0812">Transmembrane</keyword>
<organism evidence="2 3">
    <name type="scientific">Acorus calamus</name>
    <name type="common">Sweet flag</name>
    <dbReference type="NCBI Taxonomy" id="4465"/>
    <lineage>
        <taxon>Eukaryota</taxon>
        <taxon>Viridiplantae</taxon>
        <taxon>Streptophyta</taxon>
        <taxon>Embryophyta</taxon>
        <taxon>Tracheophyta</taxon>
        <taxon>Spermatophyta</taxon>
        <taxon>Magnoliopsida</taxon>
        <taxon>Liliopsida</taxon>
        <taxon>Acoraceae</taxon>
        <taxon>Acorus</taxon>
    </lineage>
</organism>
<dbReference type="EMBL" id="JAUJYO010000022">
    <property type="protein sequence ID" value="KAK1282478.1"/>
    <property type="molecule type" value="Genomic_DNA"/>
</dbReference>
<sequence length="132" mass="14821">MQLKPQEVFKWIAGPWMKCSSPCDGGVRYRDVGCFGSIEDTSIEHYPVDDSRCSPHDMPSRQEPCNLWSCSDLGNNEVETEKRSGKSVWLITLLLLLGLVAIGGLGFAGYTFYQRRTSSNHGFVYIMLEGYS</sequence>
<proteinExistence type="predicted"/>
<reference evidence="2" key="1">
    <citation type="journal article" date="2023" name="Nat. Commun.">
        <title>Diploid and tetraploid genomes of Acorus and the evolution of monocots.</title>
        <authorList>
            <person name="Ma L."/>
            <person name="Liu K.W."/>
            <person name="Li Z."/>
            <person name="Hsiao Y.Y."/>
            <person name="Qi Y."/>
            <person name="Fu T."/>
            <person name="Tang G.D."/>
            <person name="Zhang D."/>
            <person name="Sun W.H."/>
            <person name="Liu D.K."/>
            <person name="Li Y."/>
            <person name="Chen G.Z."/>
            <person name="Liu X.D."/>
            <person name="Liao X.Y."/>
            <person name="Jiang Y.T."/>
            <person name="Yu X."/>
            <person name="Hao Y."/>
            <person name="Huang J."/>
            <person name="Zhao X.W."/>
            <person name="Ke S."/>
            <person name="Chen Y.Y."/>
            <person name="Wu W.L."/>
            <person name="Hsu J.L."/>
            <person name="Lin Y.F."/>
            <person name="Huang M.D."/>
            <person name="Li C.Y."/>
            <person name="Huang L."/>
            <person name="Wang Z.W."/>
            <person name="Zhao X."/>
            <person name="Zhong W.Y."/>
            <person name="Peng D.H."/>
            <person name="Ahmad S."/>
            <person name="Lan S."/>
            <person name="Zhang J.S."/>
            <person name="Tsai W.C."/>
            <person name="Van de Peer Y."/>
            <person name="Liu Z.J."/>
        </authorList>
    </citation>
    <scope>NUCLEOTIDE SEQUENCE</scope>
    <source>
        <strain evidence="2">CP</strain>
    </source>
</reference>
<comment type="caution">
    <text evidence="2">The sequence shown here is derived from an EMBL/GenBank/DDBJ whole genome shotgun (WGS) entry which is preliminary data.</text>
</comment>
<keyword evidence="1" id="KW-1133">Transmembrane helix</keyword>
<evidence type="ECO:0000256" key="1">
    <source>
        <dbReference type="SAM" id="Phobius"/>
    </source>
</evidence>
<dbReference type="PROSITE" id="PS50092">
    <property type="entry name" value="TSP1"/>
    <property type="match status" value="1"/>
</dbReference>
<gene>
    <name evidence="2" type="ORF">QJS10_CPB22g01064</name>
</gene>
<dbReference type="SUPFAM" id="SSF82895">
    <property type="entry name" value="TSP-1 type 1 repeat"/>
    <property type="match status" value="1"/>
</dbReference>